<name>A0A370FSS1_GLULI</name>
<dbReference type="RefSeq" id="WP_114729642.1">
    <property type="nucleotide sequence ID" value="NZ_BJMI01000044.1"/>
</dbReference>
<proteinExistence type="inferred from homology"/>
<dbReference type="PROSITE" id="PS50893">
    <property type="entry name" value="ABC_TRANSPORTER_2"/>
    <property type="match status" value="1"/>
</dbReference>
<dbReference type="AlphaFoldDB" id="A0A370FSS1"/>
<evidence type="ECO:0000256" key="4">
    <source>
        <dbReference type="ARBA" id="ARBA00022741"/>
    </source>
</evidence>
<dbReference type="PANTHER" id="PTHR42788">
    <property type="entry name" value="TAURINE IMPORT ATP-BINDING PROTEIN-RELATED"/>
    <property type="match status" value="1"/>
</dbReference>
<dbReference type="PANTHER" id="PTHR42788:SF17">
    <property type="entry name" value="ALIPHATIC SULFONATES IMPORT ATP-BINDING PROTEIN SSUB"/>
    <property type="match status" value="1"/>
</dbReference>
<evidence type="ECO:0000256" key="5">
    <source>
        <dbReference type="ARBA" id="ARBA00022840"/>
    </source>
</evidence>
<dbReference type="InterPro" id="IPR003593">
    <property type="entry name" value="AAA+_ATPase"/>
</dbReference>
<evidence type="ECO:0000313" key="12">
    <source>
        <dbReference type="Proteomes" id="UP000562982"/>
    </source>
</evidence>
<evidence type="ECO:0000256" key="2">
    <source>
        <dbReference type="ARBA" id="ARBA00022448"/>
    </source>
</evidence>
<dbReference type="GO" id="GO:0005524">
    <property type="term" value="F:ATP binding"/>
    <property type="evidence" value="ECO:0007669"/>
    <property type="project" value="UniProtKB-KW"/>
</dbReference>
<organism evidence="10 11">
    <name type="scientific">Gluconacetobacter liquefaciens</name>
    <name type="common">Acetobacter liquefaciens</name>
    <dbReference type="NCBI Taxonomy" id="89584"/>
    <lineage>
        <taxon>Bacteria</taxon>
        <taxon>Pseudomonadati</taxon>
        <taxon>Pseudomonadota</taxon>
        <taxon>Alphaproteobacteria</taxon>
        <taxon>Acetobacterales</taxon>
        <taxon>Acetobacteraceae</taxon>
        <taxon>Gluconacetobacter</taxon>
    </lineage>
</organism>
<evidence type="ECO:0000256" key="1">
    <source>
        <dbReference type="ARBA" id="ARBA00005417"/>
    </source>
</evidence>
<dbReference type="Gene3D" id="3.40.50.300">
    <property type="entry name" value="P-loop containing nucleotide triphosphate hydrolases"/>
    <property type="match status" value="1"/>
</dbReference>
<keyword evidence="3" id="KW-1003">Cell membrane</keyword>
<dbReference type="EMBL" id="JABEQI010000019">
    <property type="protein sequence ID" value="MBB2188320.1"/>
    <property type="molecule type" value="Genomic_DNA"/>
</dbReference>
<evidence type="ECO:0000256" key="3">
    <source>
        <dbReference type="ARBA" id="ARBA00022475"/>
    </source>
</evidence>
<evidence type="ECO:0000256" key="7">
    <source>
        <dbReference type="ARBA" id="ARBA00023136"/>
    </source>
</evidence>
<reference evidence="9 12" key="2">
    <citation type="submission" date="2020-04" db="EMBL/GenBank/DDBJ databases">
        <title>Description of novel Gluconacetobacter.</title>
        <authorList>
            <person name="Sombolestani A."/>
        </authorList>
    </citation>
    <scope>NUCLEOTIDE SEQUENCE [LARGE SCALE GENOMIC DNA]</scope>
    <source>
        <strain evidence="9 12">LMG 1382</strain>
    </source>
</reference>
<dbReference type="PROSITE" id="PS00211">
    <property type="entry name" value="ABC_TRANSPORTER_1"/>
    <property type="match status" value="1"/>
</dbReference>
<protein>
    <submittedName>
        <fullName evidence="9">ABC transporter ATP-binding protein</fullName>
    </submittedName>
    <submittedName>
        <fullName evidence="10">NitT/TauT family transport system ATP-binding protein</fullName>
    </submittedName>
</protein>
<dbReference type="CDD" id="cd03293">
    <property type="entry name" value="ABC_NrtD_SsuB_transporters"/>
    <property type="match status" value="1"/>
</dbReference>
<dbReference type="InterPro" id="IPR017871">
    <property type="entry name" value="ABC_transporter-like_CS"/>
</dbReference>
<accession>A0A370FSS1</accession>
<dbReference type="EMBL" id="QQAW01000020">
    <property type="protein sequence ID" value="RDI32269.1"/>
    <property type="molecule type" value="Genomic_DNA"/>
</dbReference>
<evidence type="ECO:0000259" key="8">
    <source>
        <dbReference type="PROSITE" id="PS50893"/>
    </source>
</evidence>
<keyword evidence="4" id="KW-0547">Nucleotide-binding</keyword>
<dbReference type="Proteomes" id="UP000254958">
    <property type="component" value="Unassembled WGS sequence"/>
</dbReference>
<evidence type="ECO:0000313" key="11">
    <source>
        <dbReference type="Proteomes" id="UP000254958"/>
    </source>
</evidence>
<dbReference type="GO" id="GO:0016887">
    <property type="term" value="F:ATP hydrolysis activity"/>
    <property type="evidence" value="ECO:0007669"/>
    <property type="project" value="InterPro"/>
</dbReference>
<dbReference type="InterPro" id="IPR003439">
    <property type="entry name" value="ABC_transporter-like_ATP-bd"/>
</dbReference>
<dbReference type="SMART" id="SM00382">
    <property type="entry name" value="AAA"/>
    <property type="match status" value="1"/>
</dbReference>
<comment type="similarity">
    <text evidence="1">Belongs to the ABC transporter superfamily.</text>
</comment>
<evidence type="ECO:0000313" key="9">
    <source>
        <dbReference type="EMBL" id="MBB2188320.1"/>
    </source>
</evidence>
<dbReference type="InterPro" id="IPR050166">
    <property type="entry name" value="ABC_transporter_ATP-bind"/>
</dbReference>
<keyword evidence="6" id="KW-1278">Translocase</keyword>
<dbReference type="Pfam" id="PF00005">
    <property type="entry name" value="ABC_tran"/>
    <property type="match status" value="1"/>
</dbReference>
<evidence type="ECO:0000313" key="10">
    <source>
        <dbReference type="EMBL" id="RDI32269.1"/>
    </source>
</evidence>
<keyword evidence="7" id="KW-0472">Membrane</keyword>
<keyword evidence="11" id="KW-1185">Reference proteome</keyword>
<sequence length="258" mass="28186">MVTTSTRIAHPLGLELDHIDHGYTIGGVFTPVLDDISLSIAPGEFVALLGPSGCGKSTLLRLIAGLEPPHGGTILAEDTPISGPGPDRIVMFQDPTLYPWRTVRGNVALGHDIAGRKDQASVDAAIELVGLKGFERAWPHQLSGGMAQRAALARALVNDPRVLILDEPLGKLDSLTRLTMQTELHRLWRDRGFTAIMVTHDVEEALLLATRIVVFSPRPARIIADLPIDLPPHRHRDDPRLLDLRKNILTQLGHSADW</sequence>
<gene>
    <name evidence="10" type="ORF">C7453_12014</name>
    <name evidence="9" type="ORF">HLH32_18485</name>
</gene>
<keyword evidence="5 10" id="KW-0067">ATP-binding</keyword>
<feature type="domain" description="ABC transporter" evidence="8">
    <location>
        <begin position="14"/>
        <end position="242"/>
    </location>
</feature>
<dbReference type="SUPFAM" id="SSF52540">
    <property type="entry name" value="P-loop containing nucleoside triphosphate hydrolases"/>
    <property type="match status" value="1"/>
</dbReference>
<reference evidence="10 11" key="1">
    <citation type="submission" date="2018-07" db="EMBL/GenBank/DDBJ databases">
        <title>Genomic Encyclopedia of Type Strains, Phase IV (KMG-IV): sequencing the most valuable type-strain genomes for metagenomic binning, comparative biology and taxonomic classification.</title>
        <authorList>
            <person name="Goeker M."/>
        </authorList>
    </citation>
    <scope>NUCLEOTIDE SEQUENCE [LARGE SCALE GENOMIC DNA]</scope>
    <source>
        <strain evidence="10 11">DSM 5603</strain>
    </source>
</reference>
<dbReference type="InterPro" id="IPR027417">
    <property type="entry name" value="P-loop_NTPase"/>
</dbReference>
<comment type="caution">
    <text evidence="10">The sequence shown here is derived from an EMBL/GenBank/DDBJ whole genome shotgun (WGS) entry which is preliminary data.</text>
</comment>
<evidence type="ECO:0000256" key="6">
    <source>
        <dbReference type="ARBA" id="ARBA00022967"/>
    </source>
</evidence>
<dbReference type="OrthoDB" id="7336028at2"/>
<keyword evidence="2" id="KW-0813">Transport</keyword>
<dbReference type="Proteomes" id="UP000562982">
    <property type="component" value="Unassembled WGS sequence"/>
</dbReference>